<dbReference type="AlphaFoldDB" id="A0A5E6WIT1"/>
<gene>
    <name evidence="2" type="ORF">PS659_04753</name>
</gene>
<dbReference type="EMBL" id="CABVGY010000032">
    <property type="protein sequence ID" value="VVN28540.1"/>
    <property type="molecule type" value="Genomic_DNA"/>
</dbReference>
<protein>
    <recommendedName>
        <fullName evidence="4">DUF1302 domain-containing protein</fullName>
    </recommendedName>
</protein>
<accession>A0A5E6WIT1</accession>
<organism evidence="2 3">
    <name type="scientific">Pseudomonas fluorescens</name>
    <dbReference type="NCBI Taxonomy" id="294"/>
    <lineage>
        <taxon>Bacteria</taxon>
        <taxon>Pseudomonadati</taxon>
        <taxon>Pseudomonadota</taxon>
        <taxon>Gammaproteobacteria</taxon>
        <taxon>Pseudomonadales</taxon>
        <taxon>Pseudomonadaceae</taxon>
        <taxon>Pseudomonas</taxon>
    </lineage>
</organism>
<dbReference type="Proteomes" id="UP000326729">
    <property type="component" value="Unassembled WGS sequence"/>
</dbReference>
<reference evidence="2 3" key="1">
    <citation type="submission" date="2019-09" db="EMBL/GenBank/DDBJ databases">
        <authorList>
            <person name="Chandra G."/>
            <person name="Truman W A."/>
        </authorList>
    </citation>
    <scope>NUCLEOTIDE SEQUENCE [LARGE SCALE GENOMIC DNA]</scope>
    <source>
        <strain evidence="2">PS659</strain>
    </source>
</reference>
<keyword evidence="1" id="KW-0732">Signal</keyword>
<sequence precursor="true">MHNKNNHVRTYLKPLALAISCVSAGAVQAMPFQLENGWEGEWNTTLSVGSQWRAENQDRDLYSAANGALVGKSGGNGGSVDAGNLNYDKGDRVSTIAKFVTDLSLRNGDMGGLVRVKGWYDEALKDEDVNYGSASNGYRKKPLNDDGYADLQKFSGVYLLDAYAYNTWYVDDAPVQVRLGRQVVNWGESAYIQGLNQINPLDVPALRRPGTELKEALIPVWMAYMNIGLPAGISMEAFYQLKYEATAIEGCGHYWSVTESAIGQDFGDCQVGTFLGGTNPSSATKIAAGAYLPEIKGKEPHDNGQWGVAFRFPIDALDGELGLYYLNYHSRTPYLGLRSTGSSTLSLTEFPNAGQPGAVARNARGEIVGPSWEYPEDIRLYGLSFSTTLAGWSIGSELSYSPNQPAQINGADLLNGALAGVGPAGDLLQLVKVQSSSFTAGWDRYEKTQFQINGVNVFPNVLKAENLTVVAEAGFQWNNIPQSDDDRRYGRGFIYGLGSSPSIPAGGNTCTSPVASLVNTSPAGCKNKGYVTDFAWGYRLRGQLDYNNFLGTSITASPYAFVGQDVDGVSMDGQFNEGRISSALGITFDYNKQQKLDLSYVSFDNSAEYDPLHDRDFYSANYSYSF</sequence>
<dbReference type="InterPro" id="IPR010727">
    <property type="entry name" value="DUF1302"/>
</dbReference>
<evidence type="ECO:0008006" key="4">
    <source>
        <dbReference type="Google" id="ProtNLM"/>
    </source>
</evidence>
<evidence type="ECO:0000256" key="1">
    <source>
        <dbReference type="SAM" id="SignalP"/>
    </source>
</evidence>
<feature type="signal peptide" evidence="1">
    <location>
        <begin position="1"/>
        <end position="29"/>
    </location>
</feature>
<dbReference type="OrthoDB" id="7000272at2"/>
<name>A0A5E6WIT1_PSEFL</name>
<evidence type="ECO:0000313" key="2">
    <source>
        <dbReference type="EMBL" id="VVN28540.1"/>
    </source>
</evidence>
<dbReference type="Pfam" id="PF06980">
    <property type="entry name" value="DUF1302"/>
    <property type="match status" value="1"/>
</dbReference>
<dbReference type="RefSeq" id="WP_150718324.1">
    <property type="nucleotide sequence ID" value="NZ_CABVGY010000032.1"/>
</dbReference>
<feature type="chain" id="PRO_5022774184" description="DUF1302 domain-containing protein" evidence="1">
    <location>
        <begin position="30"/>
        <end position="626"/>
    </location>
</feature>
<proteinExistence type="predicted"/>
<evidence type="ECO:0000313" key="3">
    <source>
        <dbReference type="Proteomes" id="UP000326729"/>
    </source>
</evidence>